<dbReference type="Pfam" id="PF00642">
    <property type="entry name" value="zf-CCCH"/>
    <property type="match status" value="1"/>
</dbReference>
<evidence type="ECO:0000256" key="11">
    <source>
        <dbReference type="RuleBase" id="RU369008"/>
    </source>
</evidence>
<keyword evidence="3 11" id="KW-0507">mRNA processing</keyword>
<evidence type="ECO:0000256" key="6">
    <source>
        <dbReference type="ARBA" id="ARBA00022771"/>
    </source>
</evidence>
<keyword evidence="4 10" id="KW-0479">Metal-binding</keyword>
<evidence type="ECO:0000313" key="13">
    <source>
        <dbReference type="EMBL" id="GES90633.1"/>
    </source>
</evidence>
<dbReference type="GO" id="GO:0031124">
    <property type="term" value="P:mRNA 3'-end processing"/>
    <property type="evidence" value="ECO:0007669"/>
    <property type="project" value="UniProtKB-UniRule"/>
</dbReference>
<evidence type="ECO:0000313" key="14">
    <source>
        <dbReference type="Proteomes" id="UP000615446"/>
    </source>
</evidence>
<keyword evidence="6 10" id="KW-0863">Zinc-finger</keyword>
<dbReference type="InterPro" id="IPR036855">
    <property type="entry name" value="Znf_CCCH_sf"/>
</dbReference>
<dbReference type="Pfam" id="PF14608">
    <property type="entry name" value="zf-CCCH_2"/>
    <property type="match status" value="1"/>
</dbReference>
<dbReference type="AlphaFoldDB" id="A0A8H3QSK4"/>
<dbReference type="GO" id="GO:0008270">
    <property type="term" value="F:zinc ion binding"/>
    <property type="evidence" value="ECO:0007669"/>
    <property type="project" value="UniProtKB-KW"/>
</dbReference>
<feature type="zinc finger region" description="C3H1-type" evidence="10">
    <location>
        <begin position="69"/>
        <end position="96"/>
    </location>
</feature>
<dbReference type="PROSITE" id="PS50103">
    <property type="entry name" value="ZF_C3H1"/>
    <property type="match status" value="2"/>
</dbReference>
<name>A0A8H3QSK4_9GLOM</name>
<dbReference type="Gene3D" id="4.10.1000.10">
    <property type="entry name" value="Zinc finger, CCCH-type"/>
    <property type="match status" value="1"/>
</dbReference>
<evidence type="ECO:0000256" key="2">
    <source>
        <dbReference type="ARBA" id="ARBA00008907"/>
    </source>
</evidence>
<evidence type="ECO:0000256" key="4">
    <source>
        <dbReference type="ARBA" id="ARBA00022723"/>
    </source>
</evidence>
<keyword evidence="5 11" id="KW-0677">Repeat</keyword>
<dbReference type="OrthoDB" id="10009520at2759"/>
<protein>
    <recommendedName>
        <fullName evidence="11">mRNA 3'-end-processing protein</fullName>
    </recommendedName>
</protein>
<dbReference type="SMART" id="SM00356">
    <property type="entry name" value="ZnF_C3H1"/>
    <property type="match status" value="2"/>
</dbReference>
<dbReference type="Proteomes" id="UP000615446">
    <property type="component" value="Unassembled WGS sequence"/>
</dbReference>
<keyword evidence="9 11" id="KW-0539">Nucleus</keyword>
<comment type="function">
    <text evidence="11">Component of the cleavage factor I (CF I) involved in pre-mRNA 3'-end processing.</text>
</comment>
<organism evidence="13 14">
    <name type="scientific">Rhizophagus clarus</name>
    <dbReference type="NCBI Taxonomy" id="94130"/>
    <lineage>
        <taxon>Eukaryota</taxon>
        <taxon>Fungi</taxon>
        <taxon>Fungi incertae sedis</taxon>
        <taxon>Mucoromycota</taxon>
        <taxon>Glomeromycotina</taxon>
        <taxon>Glomeromycetes</taxon>
        <taxon>Glomerales</taxon>
        <taxon>Glomeraceae</taxon>
        <taxon>Rhizophagus</taxon>
    </lineage>
</organism>
<evidence type="ECO:0000259" key="12">
    <source>
        <dbReference type="PROSITE" id="PS50103"/>
    </source>
</evidence>
<sequence length="145" mass="17039">MSKIDILNPNLYNFKLDFEQFIHDKIIPQKKVEQSHDTIKKRRNANDIKFGSCNREVCVFSHSQSVNSNKFRKECRSYERGFCKYGPTCKYKHTRRVLCDLYLTGFCTRGPTCPNAHPRHFINSLKSSSRVYRNTRKTLVMGLPN</sequence>
<dbReference type="GO" id="GO:0003723">
    <property type="term" value="F:RNA binding"/>
    <property type="evidence" value="ECO:0007669"/>
    <property type="project" value="UniProtKB-UniRule"/>
</dbReference>
<dbReference type="InterPro" id="IPR045348">
    <property type="entry name" value="CPSF4/Yth1"/>
</dbReference>
<evidence type="ECO:0000256" key="9">
    <source>
        <dbReference type="ARBA" id="ARBA00023242"/>
    </source>
</evidence>
<keyword evidence="7 10" id="KW-0862">Zinc</keyword>
<evidence type="ECO:0000256" key="1">
    <source>
        <dbReference type="ARBA" id="ARBA00004123"/>
    </source>
</evidence>
<evidence type="ECO:0000256" key="8">
    <source>
        <dbReference type="ARBA" id="ARBA00022884"/>
    </source>
</evidence>
<evidence type="ECO:0000256" key="3">
    <source>
        <dbReference type="ARBA" id="ARBA00022664"/>
    </source>
</evidence>
<feature type="zinc finger region" description="C3H1-type" evidence="10">
    <location>
        <begin position="98"/>
        <end position="120"/>
    </location>
</feature>
<dbReference type="EMBL" id="BLAL01000196">
    <property type="protein sequence ID" value="GES90633.1"/>
    <property type="molecule type" value="Genomic_DNA"/>
</dbReference>
<comment type="subcellular location">
    <subcellularLocation>
        <location evidence="1 11">Nucleus</location>
    </subcellularLocation>
</comment>
<comment type="caution">
    <text evidence="13">The sequence shown here is derived from an EMBL/GenBank/DDBJ whole genome shotgun (WGS) entry which is preliminary data.</text>
</comment>
<evidence type="ECO:0000256" key="10">
    <source>
        <dbReference type="PROSITE-ProRule" id="PRU00723"/>
    </source>
</evidence>
<comment type="similarity">
    <text evidence="2 11">Belongs to the CPSF4/YTH1 family.</text>
</comment>
<reference evidence="13" key="1">
    <citation type="submission" date="2019-10" db="EMBL/GenBank/DDBJ databases">
        <title>Conservation and host-specific expression of non-tandemly repeated heterogenous ribosome RNA gene in arbuscular mycorrhizal fungi.</title>
        <authorList>
            <person name="Maeda T."/>
            <person name="Kobayashi Y."/>
            <person name="Nakagawa T."/>
            <person name="Ezawa T."/>
            <person name="Yamaguchi K."/>
            <person name="Bino T."/>
            <person name="Nishimoto Y."/>
            <person name="Shigenobu S."/>
            <person name="Kawaguchi M."/>
        </authorList>
    </citation>
    <scope>NUCLEOTIDE SEQUENCE</scope>
    <source>
        <strain evidence="13">HR1</strain>
    </source>
</reference>
<dbReference type="PANTHER" id="PTHR23102:SF24">
    <property type="entry name" value="CLEAVAGE AND POLYADENYLATION SPECIFICITY FACTOR SUBUNIT 4"/>
    <property type="match status" value="1"/>
</dbReference>
<keyword evidence="8 11" id="KW-0694">RNA-binding</keyword>
<evidence type="ECO:0000256" key="5">
    <source>
        <dbReference type="ARBA" id="ARBA00022737"/>
    </source>
</evidence>
<dbReference type="PANTHER" id="PTHR23102">
    <property type="entry name" value="CLEAVAGE AND POLYADENYLATION SPECIFICITY FACTOR SUBUNIT 4-RELATED"/>
    <property type="match status" value="1"/>
</dbReference>
<gene>
    <name evidence="13" type="ORF">RCL2_001746800</name>
</gene>
<feature type="domain" description="C3H1-type" evidence="12">
    <location>
        <begin position="98"/>
        <end position="120"/>
    </location>
</feature>
<dbReference type="GO" id="GO:0005634">
    <property type="term" value="C:nucleus"/>
    <property type="evidence" value="ECO:0007669"/>
    <property type="project" value="UniProtKB-SubCell"/>
</dbReference>
<dbReference type="SUPFAM" id="SSF90229">
    <property type="entry name" value="CCCH zinc finger"/>
    <property type="match status" value="1"/>
</dbReference>
<accession>A0A8H3QSK4</accession>
<dbReference type="InterPro" id="IPR000571">
    <property type="entry name" value="Znf_CCCH"/>
</dbReference>
<proteinExistence type="inferred from homology"/>
<evidence type="ECO:0000256" key="7">
    <source>
        <dbReference type="ARBA" id="ARBA00022833"/>
    </source>
</evidence>
<feature type="domain" description="C3H1-type" evidence="12">
    <location>
        <begin position="69"/>
        <end position="96"/>
    </location>
</feature>